<evidence type="ECO:0000256" key="3">
    <source>
        <dbReference type="ARBA" id="ARBA00022679"/>
    </source>
</evidence>
<evidence type="ECO:0000256" key="4">
    <source>
        <dbReference type="ARBA" id="ARBA00022691"/>
    </source>
</evidence>
<reference evidence="6" key="2">
    <citation type="submission" date="2021-04" db="EMBL/GenBank/DDBJ databases">
        <authorList>
            <person name="Gilroy R."/>
        </authorList>
    </citation>
    <scope>NUCLEOTIDE SEQUENCE</scope>
    <source>
        <strain evidence="6">A6-441</strain>
    </source>
</reference>
<name>A0A9E2NZ29_9FUSO</name>
<dbReference type="PROSITE" id="PS00092">
    <property type="entry name" value="N6_MTASE"/>
    <property type="match status" value="1"/>
</dbReference>
<dbReference type="GO" id="GO:0009307">
    <property type="term" value="P:DNA restriction-modification system"/>
    <property type="evidence" value="ECO:0007669"/>
    <property type="project" value="InterPro"/>
</dbReference>
<proteinExistence type="predicted"/>
<dbReference type="InterPro" id="IPR012327">
    <property type="entry name" value="MeTrfase_D12"/>
</dbReference>
<sequence>MKPLIKWPGGKGREIKNFEKLIPKFDKYIEPFFGGGAVFFYLEPNKAYINDVSSNLILFYKMIKENNEEFIEYLKKYSLIWNLLLDTVSKDIELLNNYYDEEDEQNLKKYIKKISANTYDEKIILNTERFEKILKKNVFDKFKRTKKNEEKAPFTKKDLRENLITGFMSGLYMYFRDIYNEVMLDKIVVSNAYKIANFYFIREYCYGSMFRYNSKGEFNIPYGGISYNGKNFNEKINNLLKKETQNLFRTTNIECKDFEEFIDNLELTENDFIFLDPPYDTEFSDYEGREFNKKDQERLYKTLKKVPAKFLLVIKNTDFIYNLYEKDFNILSFDKNYTYNVRSRNERGVEHLIITNYM</sequence>
<accession>A0A9E2NZ29</accession>
<dbReference type="InterPro" id="IPR029063">
    <property type="entry name" value="SAM-dependent_MTases_sf"/>
</dbReference>
<reference evidence="6" key="1">
    <citation type="journal article" date="2021" name="PeerJ">
        <title>Extensive microbial diversity within the chicken gut microbiome revealed by metagenomics and culture.</title>
        <authorList>
            <person name="Gilroy R."/>
            <person name="Ravi A."/>
            <person name="Getino M."/>
            <person name="Pursley I."/>
            <person name="Horton D.L."/>
            <person name="Alikhan N.F."/>
            <person name="Baker D."/>
            <person name="Gharbi K."/>
            <person name="Hall N."/>
            <person name="Watson M."/>
            <person name="Adriaenssens E.M."/>
            <person name="Foster-Nyarko E."/>
            <person name="Jarju S."/>
            <person name="Secka A."/>
            <person name="Antonio M."/>
            <person name="Oren A."/>
            <person name="Chaudhuri R.R."/>
            <person name="La Ragione R."/>
            <person name="Hildebrand F."/>
            <person name="Pallen M.J."/>
        </authorList>
    </citation>
    <scope>NUCLEOTIDE SEQUENCE</scope>
    <source>
        <strain evidence="6">A6-441</strain>
    </source>
</reference>
<evidence type="ECO:0000256" key="5">
    <source>
        <dbReference type="ARBA" id="ARBA00047942"/>
    </source>
</evidence>
<dbReference type="GO" id="GO:1904047">
    <property type="term" value="F:S-adenosyl-L-methionine binding"/>
    <property type="evidence" value="ECO:0007669"/>
    <property type="project" value="TreeGrafter"/>
</dbReference>
<dbReference type="Gene3D" id="3.40.50.150">
    <property type="entry name" value="Vaccinia Virus protein VP39"/>
    <property type="match status" value="2"/>
</dbReference>
<dbReference type="EC" id="2.1.1.72" evidence="1"/>
<dbReference type="AlphaFoldDB" id="A0A9E2NZ29"/>
<keyword evidence="3" id="KW-0808">Transferase</keyword>
<evidence type="ECO:0000256" key="1">
    <source>
        <dbReference type="ARBA" id="ARBA00011900"/>
    </source>
</evidence>
<evidence type="ECO:0000313" key="6">
    <source>
        <dbReference type="EMBL" id="MBU3842651.1"/>
    </source>
</evidence>
<dbReference type="GO" id="GO:0032259">
    <property type="term" value="P:methylation"/>
    <property type="evidence" value="ECO:0007669"/>
    <property type="project" value="UniProtKB-KW"/>
</dbReference>
<dbReference type="PRINTS" id="PR00505">
    <property type="entry name" value="D12N6MTFRASE"/>
</dbReference>
<dbReference type="GO" id="GO:0043565">
    <property type="term" value="F:sequence-specific DNA binding"/>
    <property type="evidence" value="ECO:0007669"/>
    <property type="project" value="TreeGrafter"/>
</dbReference>
<dbReference type="PANTHER" id="PTHR30481">
    <property type="entry name" value="DNA ADENINE METHYLASE"/>
    <property type="match status" value="1"/>
</dbReference>
<dbReference type="PANTHER" id="PTHR30481:SF3">
    <property type="entry name" value="DNA ADENINE METHYLASE"/>
    <property type="match status" value="1"/>
</dbReference>
<dbReference type="GO" id="GO:0006298">
    <property type="term" value="P:mismatch repair"/>
    <property type="evidence" value="ECO:0007669"/>
    <property type="project" value="TreeGrafter"/>
</dbReference>
<comment type="caution">
    <text evidence="6">The sequence shown here is derived from an EMBL/GenBank/DDBJ whole genome shotgun (WGS) entry which is preliminary data.</text>
</comment>
<keyword evidence="2 6" id="KW-0489">Methyltransferase</keyword>
<dbReference type="EMBL" id="JAHLFN010000066">
    <property type="protein sequence ID" value="MBU3842651.1"/>
    <property type="molecule type" value="Genomic_DNA"/>
</dbReference>
<evidence type="ECO:0000313" key="7">
    <source>
        <dbReference type="Proteomes" id="UP000724657"/>
    </source>
</evidence>
<dbReference type="Proteomes" id="UP000724657">
    <property type="component" value="Unassembled WGS sequence"/>
</dbReference>
<dbReference type="Pfam" id="PF02086">
    <property type="entry name" value="MethyltransfD12"/>
    <property type="match status" value="2"/>
</dbReference>
<protein>
    <recommendedName>
        <fullName evidence="1">site-specific DNA-methyltransferase (adenine-specific)</fullName>
        <ecNumber evidence="1">2.1.1.72</ecNumber>
    </recommendedName>
</protein>
<organism evidence="6 7">
    <name type="scientific">Candidatus Fusobacterium pullicola</name>
    <dbReference type="NCBI Taxonomy" id="2838601"/>
    <lineage>
        <taxon>Bacteria</taxon>
        <taxon>Fusobacteriati</taxon>
        <taxon>Fusobacteriota</taxon>
        <taxon>Fusobacteriia</taxon>
        <taxon>Fusobacteriales</taxon>
        <taxon>Fusobacteriaceae</taxon>
        <taxon>Fusobacterium</taxon>
    </lineage>
</organism>
<gene>
    <name evidence="6" type="ORF">IAA47_06705</name>
</gene>
<keyword evidence="4" id="KW-0949">S-adenosyl-L-methionine</keyword>
<dbReference type="GO" id="GO:0009007">
    <property type="term" value="F:site-specific DNA-methyltransferase (adenine-specific) activity"/>
    <property type="evidence" value="ECO:0007669"/>
    <property type="project" value="UniProtKB-EC"/>
</dbReference>
<evidence type="ECO:0000256" key="2">
    <source>
        <dbReference type="ARBA" id="ARBA00022603"/>
    </source>
</evidence>
<dbReference type="SUPFAM" id="SSF53335">
    <property type="entry name" value="S-adenosyl-L-methionine-dependent methyltransferases"/>
    <property type="match status" value="1"/>
</dbReference>
<dbReference type="InterPro" id="IPR002052">
    <property type="entry name" value="DNA_methylase_N6_adenine_CS"/>
</dbReference>
<comment type="catalytic activity">
    <reaction evidence="5">
        <text>a 2'-deoxyadenosine in DNA + S-adenosyl-L-methionine = an N(6)-methyl-2'-deoxyadenosine in DNA + S-adenosyl-L-homocysteine + H(+)</text>
        <dbReference type="Rhea" id="RHEA:15197"/>
        <dbReference type="Rhea" id="RHEA-COMP:12418"/>
        <dbReference type="Rhea" id="RHEA-COMP:12419"/>
        <dbReference type="ChEBI" id="CHEBI:15378"/>
        <dbReference type="ChEBI" id="CHEBI:57856"/>
        <dbReference type="ChEBI" id="CHEBI:59789"/>
        <dbReference type="ChEBI" id="CHEBI:90615"/>
        <dbReference type="ChEBI" id="CHEBI:90616"/>
        <dbReference type="EC" id="2.1.1.72"/>
    </reaction>
</comment>